<dbReference type="Proteomes" id="UP001240171">
    <property type="component" value="Unassembled WGS sequence"/>
</dbReference>
<name>A0ABT9CJN9_9BACL</name>
<gene>
    <name evidence="2" type="ORF">Q5741_20420</name>
</gene>
<reference evidence="2 3" key="1">
    <citation type="submission" date="2023-07" db="EMBL/GenBank/DDBJ databases">
        <title>Paenibacillus sp. JX-17 nov. isolated from soil.</title>
        <authorList>
            <person name="Wan Y."/>
            <person name="Liu B."/>
        </authorList>
    </citation>
    <scope>NUCLEOTIDE SEQUENCE [LARGE SCALE GENOMIC DNA]</scope>
    <source>
        <strain evidence="2 3">JX-17</strain>
    </source>
</reference>
<sequence length="207" mass="23676">MKSIFMLITAFMIVLSGSGKEQSRVSSNVKEQQPVQQSEREAVFYNEDIDQAKKMAQQYIAILTEFHGRSVFSAKDEEMVLHEMSIKIKETISVHERSYIYPERGAKSGDDHKLELNASRFGLLLDEAKEVYYPNLNVSELIIPMTYVTPGKYSPKTYKLHFVKNNDEEVQLIYDGFFVGGSNLGKKAQDDVDPRNPEKLKEDLGIR</sequence>
<keyword evidence="3" id="KW-1185">Reference proteome</keyword>
<evidence type="ECO:0000313" key="3">
    <source>
        <dbReference type="Proteomes" id="UP001240171"/>
    </source>
</evidence>
<evidence type="ECO:0000256" key="1">
    <source>
        <dbReference type="SAM" id="MobiDB-lite"/>
    </source>
</evidence>
<accession>A0ABT9CJN9</accession>
<proteinExistence type="predicted"/>
<feature type="region of interest" description="Disordered" evidence="1">
    <location>
        <begin position="187"/>
        <end position="207"/>
    </location>
</feature>
<comment type="caution">
    <text evidence="2">The sequence shown here is derived from an EMBL/GenBank/DDBJ whole genome shotgun (WGS) entry which is preliminary data.</text>
</comment>
<organism evidence="2 3">
    <name type="scientific">Paenibacillus lacisoli</name>
    <dbReference type="NCBI Taxonomy" id="3064525"/>
    <lineage>
        <taxon>Bacteria</taxon>
        <taxon>Bacillati</taxon>
        <taxon>Bacillota</taxon>
        <taxon>Bacilli</taxon>
        <taxon>Bacillales</taxon>
        <taxon>Paenibacillaceae</taxon>
        <taxon>Paenibacillus</taxon>
    </lineage>
</organism>
<dbReference type="EMBL" id="JAUQTB010000022">
    <property type="protein sequence ID" value="MDO7908753.1"/>
    <property type="molecule type" value="Genomic_DNA"/>
</dbReference>
<dbReference type="RefSeq" id="WP_305025975.1">
    <property type="nucleotide sequence ID" value="NZ_JAUQTB010000022.1"/>
</dbReference>
<evidence type="ECO:0000313" key="2">
    <source>
        <dbReference type="EMBL" id="MDO7908753.1"/>
    </source>
</evidence>
<protein>
    <submittedName>
        <fullName evidence="2">Uncharacterized protein</fullName>
    </submittedName>
</protein>